<comment type="subunit">
    <text evidence="3">Supercomplex made of cofactors A to E. Cofactors A and D function by capturing and stabilizing tubulin in a quasi-native conformation. Cofactor E binds to the cofactor D-tubulin complex; interaction with cofactor C then causes the release of tubulin polypeptides that are committed to the native state.</text>
</comment>
<name>A0A420ISE0_9PEZI</name>
<dbReference type="SUPFAM" id="SSF46988">
    <property type="entry name" value="Tubulin chaperone cofactor A"/>
    <property type="match status" value="1"/>
</dbReference>
<dbReference type="AlphaFoldDB" id="A0A420ISE0"/>
<dbReference type="Proteomes" id="UP000283383">
    <property type="component" value="Unassembled WGS sequence"/>
</dbReference>
<keyword evidence="3" id="KW-0963">Cytoplasm</keyword>
<reference evidence="7 8" key="1">
    <citation type="journal article" date="2018" name="BMC Genomics">
        <title>Comparative genome analyses reveal sequence features reflecting distinct modes of host-adaptation between dicot and monocot powdery mildew.</title>
        <authorList>
            <person name="Wu Y."/>
            <person name="Ma X."/>
            <person name="Pan Z."/>
            <person name="Kale S.D."/>
            <person name="Song Y."/>
            <person name="King H."/>
            <person name="Zhang Q."/>
            <person name="Presley C."/>
            <person name="Deng X."/>
            <person name="Wei C.I."/>
            <person name="Xiao S."/>
        </authorList>
    </citation>
    <scope>NUCLEOTIDE SEQUENCE [LARGE SCALE GENOMIC DNA]</scope>
    <source>
        <strain evidence="4">UCSC1</strain>
        <strain evidence="5">UMSG1</strain>
        <strain evidence="6">UMSG3</strain>
    </source>
</reference>
<evidence type="ECO:0000313" key="5">
    <source>
        <dbReference type="EMBL" id="RKF77440.1"/>
    </source>
</evidence>
<protein>
    <recommendedName>
        <fullName evidence="3">Tubulin-specific chaperone A</fullName>
    </recommendedName>
</protein>
<dbReference type="PANTHER" id="PTHR21500">
    <property type="entry name" value="TUBULIN-SPECIFIC CHAPERONE A"/>
    <property type="match status" value="1"/>
</dbReference>
<dbReference type="GO" id="GO:0007021">
    <property type="term" value="P:tubulin complex assembly"/>
    <property type="evidence" value="ECO:0007669"/>
    <property type="project" value="UniProtKB-UniRule"/>
</dbReference>
<sequence>MTSPSVLIISISALQRLIREEASYHRELSIQEARVKRLSDEQDRDEYQEWNLKQERQALEETRVLLPILKKKIREAMQRLERHVETVEARGSTMDELEKAKEVIQNAKAALA</sequence>
<keyword evidence="3" id="KW-0493">Microtubule</keyword>
<evidence type="ECO:0000256" key="3">
    <source>
        <dbReference type="RuleBase" id="RU364030"/>
    </source>
</evidence>
<dbReference type="InterPro" id="IPR004226">
    <property type="entry name" value="TBCA"/>
</dbReference>
<dbReference type="EMBL" id="MCBQ01002962">
    <property type="protein sequence ID" value="RKF81959.1"/>
    <property type="molecule type" value="Genomic_DNA"/>
</dbReference>
<dbReference type="GO" id="GO:0048487">
    <property type="term" value="F:beta-tubulin binding"/>
    <property type="evidence" value="ECO:0007669"/>
    <property type="project" value="InterPro"/>
</dbReference>
<comment type="subcellular location">
    <subcellularLocation>
        <location evidence="3">Cytoplasm</location>
        <location evidence="3">Cytoskeleton</location>
    </subcellularLocation>
</comment>
<dbReference type="InterPro" id="IPR036126">
    <property type="entry name" value="TBCA_sf"/>
</dbReference>
<evidence type="ECO:0000313" key="8">
    <source>
        <dbReference type="Proteomes" id="UP000285326"/>
    </source>
</evidence>
<keyword evidence="7" id="KW-1185">Reference proteome</keyword>
<keyword evidence="3" id="KW-0206">Cytoskeleton</keyword>
<evidence type="ECO:0000313" key="4">
    <source>
        <dbReference type="EMBL" id="RKF76795.1"/>
    </source>
</evidence>
<dbReference type="Proteomes" id="UP000285326">
    <property type="component" value="Unassembled WGS sequence"/>
</dbReference>
<comment type="caution">
    <text evidence="5">The sequence shown here is derived from an EMBL/GenBank/DDBJ whole genome shotgun (WGS) entry which is preliminary data.</text>
</comment>
<organism evidence="5 8">
    <name type="scientific">Golovinomyces cichoracearum</name>
    <dbReference type="NCBI Taxonomy" id="62708"/>
    <lineage>
        <taxon>Eukaryota</taxon>
        <taxon>Fungi</taxon>
        <taxon>Dikarya</taxon>
        <taxon>Ascomycota</taxon>
        <taxon>Pezizomycotina</taxon>
        <taxon>Leotiomycetes</taxon>
        <taxon>Erysiphales</taxon>
        <taxon>Erysiphaceae</taxon>
        <taxon>Golovinomyces</taxon>
    </lineage>
</organism>
<evidence type="ECO:0000313" key="6">
    <source>
        <dbReference type="EMBL" id="RKF81959.1"/>
    </source>
</evidence>
<evidence type="ECO:0000256" key="1">
    <source>
        <dbReference type="ARBA" id="ARBA00006806"/>
    </source>
</evidence>
<dbReference type="STRING" id="62708.A0A420ISE0"/>
<keyword evidence="2 3" id="KW-0143">Chaperone</keyword>
<dbReference type="GO" id="GO:0005874">
    <property type="term" value="C:microtubule"/>
    <property type="evidence" value="ECO:0007669"/>
    <property type="project" value="UniProtKB-KW"/>
</dbReference>
<dbReference type="Pfam" id="PF02970">
    <property type="entry name" value="TBCA"/>
    <property type="match status" value="1"/>
</dbReference>
<dbReference type="Gene3D" id="1.20.58.90">
    <property type="match status" value="1"/>
</dbReference>
<dbReference type="OrthoDB" id="296187at2759"/>
<dbReference type="Proteomes" id="UP000285405">
    <property type="component" value="Unassembled WGS sequence"/>
</dbReference>
<dbReference type="EMBL" id="MCBS01021954">
    <property type="protein sequence ID" value="RKF77440.1"/>
    <property type="molecule type" value="Genomic_DNA"/>
</dbReference>
<evidence type="ECO:0000256" key="2">
    <source>
        <dbReference type="ARBA" id="ARBA00023186"/>
    </source>
</evidence>
<accession>A0A420ISE0</accession>
<dbReference type="GO" id="GO:0005829">
    <property type="term" value="C:cytosol"/>
    <property type="evidence" value="ECO:0007669"/>
    <property type="project" value="TreeGrafter"/>
</dbReference>
<evidence type="ECO:0000313" key="7">
    <source>
        <dbReference type="Proteomes" id="UP000283383"/>
    </source>
</evidence>
<comment type="similarity">
    <text evidence="1 3">Belongs to the TBCA family.</text>
</comment>
<dbReference type="PANTHER" id="PTHR21500:SF0">
    <property type="entry name" value="TUBULIN-SPECIFIC CHAPERONE A"/>
    <property type="match status" value="1"/>
</dbReference>
<dbReference type="GO" id="GO:0007023">
    <property type="term" value="P:post-chaperonin tubulin folding pathway"/>
    <property type="evidence" value="ECO:0007669"/>
    <property type="project" value="UniProtKB-UniRule"/>
</dbReference>
<dbReference type="EMBL" id="MCBR01006911">
    <property type="protein sequence ID" value="RKF76795.1"/>
    <property type="molecule type" value="Genomic_DNA"/>
</dbReference>
<gene>
    <name evidence="4" type="ORF">GcC1_069018</name>
    <name evidence="5" type="ORF">GcM1_219035</name>
    <name evidence="6" type="ORF">GcM3_029013</name>
</gene>
<proteinExistence type="inferred from homology"/>